<sequence length="78" mass="9011">MDINDVWIFTHPSKPLKNDLFVNCKSNSRNMSKRDNDNITNNVSKQDVVRTENLQPSAKPRAERAGSEPEKSQWLKLQ</sequence>
<keyword evidence="3" id="KW-1185">Reference proteome</keyword>
<name>A0AA36C1U5_OCTVU</name>
<evidence type="ECO:0000313" key="2">
    <source>
        <dbReference type="EMBL" id="CAI9744459.1"/>
    </source>
</evidence>
<dbReference type="Proteomes" id="UP001162480">
    <property type="component" value="Chromosome 30"/>
</dbReference>
<organism evidence="2 3">
    <name type="scientific">Octopus vulgaris</name>
    <name type="common">Common octopus</name>
    <dbReference type="NCBI Taxonomy" id="6645"/>
    <lineage>
        <taxon>Eukaryota</taxon>
        <taxon>Metazoa</taxon>
        <taxon>Spiralia</taxon>
        <taxon>Lophotrochozoa</taxon>
        <taxon>Mollusca</taxon>
        <taxon>Cephalopoda</taxon>
        <taxon>Coleoidea</taxon>
        <taxon>Octopodiformes</taxon>
        <taxon>Octopoda</taxon>
        <taxon>Incirrata</taxon>
        <taxon>Octopodidae</taxon>
        <taxon>Octopus</taxon>
    </lineage>
</organism>
<accession>A0AA36C1U5</accession>
<dbReference type="AlphaFoldDB" id="A0AA36C1U5"/>
<feature type="region of interest" description="Disordered" evidence="1">
    <location>
        <begin position="27"/>
        <end position="78"/>
    </location>
</feature>
<evidence type="ECO:0000256" key="1">
    <source>
        <dbReference type="SAM" id="MobiDB-lite"/>
    </source>
</evidence>
<gene>
    <name evidence="2" type="ORF">OCTVUL_1B030330</name>
</gene>
<proteinExistence type="predicted"/>
<dbReference type="EMBL" id="OX597843">
    <property type="protein sequence ID" value="CAI9744459.1"/>
    <property type="molecule type" value="Genomic_DNA"/>
</dbReference>
<evidence type="ECO:0000313" key="3">
    <source>
        <dbReference type="Proteomes" id="UP001162480"/>
    </source>
</evidence>
<protein>
    <submittedName>
        <fullName evidence="2">Uncharacterized protein</fullName>
    </submittedName>
</protein>
<reference evidence="2" key="1">
    <citation type="submission" date="2023-08" db="EMBL/GenBank/DDBJ databases">
        <authorList>
            <person name="Alioto T."/>
            <person name="Alioto T."/>
            <person name="Gomez Garrido J."/>
        </authorList>
    </citation>
    <scope>NUCLEOTIDE SEQUENCE</scope>
</reference>
<feature type="compositionally biased region" description="Basic and acidic residues" evidence="1">
    <location>
        <begin position="60"/>
        <end position="78"/>
    </location>
</feature>